<gene>
    <name evidence="1" type="ORF">HPB47_016846</name>
</gene>
<name>A0AC60QSA8_IXOPE</name>
<sequence>MVTCTNALAKAKLVNKAELCVKGHRCIVIDPDTRDVKLKLLWLPVHMENKRIEEALAPYDHLMDISEMVDATGEVIDSVSPRTERETASQEAQTSNPVSHDVSSEPTKEDSAMTTTATMRNWSEDDYPLLKVTEEPSCSQQPLPRRERSTTSSGASVKRPAPKADLSQPSGMGAEKESKNDEGGEAKRKPAALREDPYSLASQPDNETKDHEGLPT</sequence>
<accession>A0AC60QSA8</accession>
<dbReference type="Proteomes" id="UP000805193">
    <property type="component" value="Unassembled WGS sequence"/>
</dbReference>
<comment type="caution">
    <text evidence="1">The sequence shown here is derived from an EMBL/GenBank/DDBJ whole genome shotgun (WGS) entry which is preliminary data.</text>
</comment>
<dbReference type="EMBL" id="JABSTQ010005655">
    <property type="protein sequence ID" value="KAG0438844.1"/>
    <property type="molecule type" value="Genomic_DNA"/>
</dbReference>
<organism evidence="1 2">
    <name type="scientific">Ixodes persulcatus</name>
    <name type="common">Taiga tick</name>
    <dbReference type="NCBI Taxonomy" id="34615"/>
    <lineage>
        <taxon>Eukaryota</taxon>
        <taxon>Metazoa</taxon>
        <taxon>Ecdysozoa</taxon>
        <taxon>Arthropoda</taxon>
        <taxon>Chelicerata</taxon>
        <taxon>Arachnida</taxon>
        <taxon>Acari</taxon>
        <taxon>Parasitiformes</taxon>
        <taxon>Ixodida</taxon>
        <taxon>Ixodoidea</taxon>
        <taxon>Ixodidae</taxon>
        <taxon>Ixodinae</taxon>
        <taxon>Ixodes</taxon>
    </lineage>
</organism>
<protein>
    <submittedName>
        <fullName evidence="1">Uncharacterized protein</fullName>
    </submittedName>
</protein>
<evidence type="ECO:0000313" key="2">
    <source>
        <dbReference type="Proteomes" id="UP000805193"/>
    </source>
</evidence>
<keyword evidence="2" id="KW-1185">Reference proteome</keyword>
<reference evidence="1 2" key="1">
    <citation type="journal article" date="2020" name="Cell">
        <title>Large-Scale Comparative Analyses of Tick Genomes Elucidate Their Genetic Diversity and Vector Capacities.</title>
        <authorList>
            <consortium name="Tick Genome and Microbiome Consortium (TIGMIC)"/>
            <person name="Jia N."/>
            <person name="Wang J."/>
            <person name="Shi W."/>
            <person name="Du L."/>
            <person name="Sun Y."/>
            <person name="Zhan W."/>
            <person name="Jiang J.F."/>
            <person name="Wang Q."/>
            <person name="Zhang B."/>
            <person name="Ji P."/>
            <person name="Bell-Sakyi L."/>
            <person name="Cui X.M."/>
            <person name="Yuan T.T."/>
            <person name="Jiang B.G."/>
            <person name="Yang W.F."/>
            <person name="Lam T.T."/>
            <person name="Chang Q.C."/>
            <person name="Ding S.J."/>
            <person name="Wang X.J."/>
            <person name="Zhu J.G."/>
            <person name="Ruan X.D."/>
            <person name="Zhao L."/>
            <person name="Wei J.T."/>
            <person name="Ye R.Z."/>
            <person name="Que T.C."/>
            <person name="Du C.H."/>
            <person name="Zhou Y.H."/>
            <person name="Cheng J.X."/>
            <person name="Dai P.F."/>
            <person name="Guo W.B."/>
            <person name="Han X.H."/>
            <person name="Huang E.J."/>
            <person name="Li L.F."/>
            <person name="Wei W."/>
            <person name="Gao Y.C."/>
            <person name="Liu J.Z."/>
            <person name="Shao H.Z."/>
            <person name="Wang X."/>
            <person name="Wang C.C."/>
            <person name="Yang T.C."/>
            <person name="Huo Q.B."/>
            <person name="Li W."/>
            <person name="Chen H.Y."/>
            <person name="Chen S.E."/>
            <person name="Zhou L.G."/>
            <person name="Ni X.B."/>
            <person name="Tian J.H."/>
            <person name="Sheng Y."/>
            <person name="Liu T."/>
            <person name="Pan Y.S."/>
            <person name="Xia L.Y."/>
            <person name="Li J."/>
            <person name="Zhao F."/>
            <person name="Cao W.C."/>
        </authorList>
    </citation>
    <scope>NUCLEOTIDE SEQUENCE [LARGE SCALE GENOMIC DNA]</scope>
    <source>
        <strain evidence="1">Iper-2018</strain>
    </source>
</reference>
<proteinExistence type="predicted"/>
<evidence type="ECO:0000313" key="1">
    <source>
        <dbReference type="EMBL" id="KAG0438844.1"/>
    </source>
</evidence>